<dbReference type="InterPro" id="IPR027417">
    <property type="entry name" value="P-loop_NTPase"/>
</dbReference>
<evidence type="ECO:0000256" key="3">
    <source>
        <dbReference type="ARBA" id="ARBA00022741"/>
    </source>
</evidence>
<dbReference type="PATRIC" id="fig|1291379.3.peg.2730"/>
<evidence type="ECO:0000313" key="7">
    <source>
        <dbReference type="Proteomes" id="UP000015620"/>
    </source>
</evidence>
<dbReference type="InterPro" id="IPR003439">
    <property type="entry name" value="ABC_transporter-like_ATP-bd"/>
</dbReference>
<dbReference type="Gene3D" id="3.40.50.300">
    <property type="entry name" value="P-loop containing nucleotide triphosphate hydrolases"/>
    <property type="match status" value="1"/>
</dbReference>
<name>S6A2B1_9SPIR</name>
<evidence type="ECO:0000256" key="1">
    <source>
        <dbReference type="ARBA" id="ARBA00005417"/>
    </source>
</evidence>
<dbReference type="Pfam" id="PF00005">
    <property type="entry name" value="ABC_tran"/>
    <property type="match status" value="1"/>
</dbReference>
<organism evidence="6 7">
    <name type="scientific">Treponema pedis str. T A4</name>
    <dbReference type="NCBI Taxonomy" id="1291379"/>
    <lineage>
        <taxon>Bacteria</taxon>
        <taxon>Pseudomonadati</taxon>
        <taxon>Spirochaetota</taxon>
        <taxon>Spirochaetia</taxon>
        <taxon>Spirochaetales</taxon>
        <taxon>Treponemataceae</taxon>
        <taxon>Treponema</taxon>
    </lineage>
</organism>
<dbReference type="AlphaFoldDB" id="S6A2B1"/>
<dbReference type="GO" id="GO:0005524">
    <property type="term" value="F:ATP binding"/>
    <property type="evidence" value="ECO:0007669"/>
    <property type="project" value="UniProtKB-KW"/>
</dbReference>
<keyword evidence="3" id="KW-0547">Nucleotide-binding</keyword>
<dbReference type="EMBL" id="CP004120">
    <property type="protein sequence ID" value="AGT45228.1"/>
    <property type="molecule type" value="Genomic_DNA"/>
</dbReference>
<feature type="domain" description="ABC transporter" evidence="5">
    <location>
        <begin position="52"/>
        <end position="284"/>
    </location>
</feature>
<proteinExistence type="inferred from homology"/>
<dbReference type="PANTHER" id="PTHR42734">
    <property type="entry name" value="METAL TRANSPORT SYSTEM ATP-BINDING PROTEIN TM_0124-RELATED"/>
    <property type="match status" value="1"/>
</dbReference>
<dbReference type="InterPro" id="IPR050153">
    <property type="entry name" value="Metal_Ion_Import_ABC"/>
</dbReference>
<gene>
    <name evidence="6" type="primary">troB</name>
    <name evidence="6" type="ORF">TPE_2756</name>
</gene>
<evidence type="ECO:0000256" key="4">
    <source>
        <dbReference type="ARBA" id="ARBA00022840"/>
    </source>
</evidence>
<evidence type="ECO:0000313" key="6">
    <source>
        <dbReference type="EMBL" id="AGT45228.1"/>
    </source>
</evidence>
<dbReference type="SMART" id="SM00382">
    <property type="entry name" value="AAA"/>
    <property type="match status" value="1"/>
</dbReference>
<dbReference type="PANTHER" id="PTHR42734:SF5">
    <property type="entry name" value="IRON TRANSPORT SYSTEM ATP-BINDING PROTEIN HI_0361-RELATED"/>
    <property type="match status" value="1"/>
</dbReference>
<evidence type="ECO:0000259" key="5">
    <source>
        <dbReference type="PROSITE" id="PS50893"/>
    </source>
</evidence>
<dbReference type="InterPro" id="IPR017871">
    <property type="entry name" value="ABC_transporter-like_CS"/>
</dbReference>
<keyword evidence="4 6" id="KW-0067">ATP-binding</keyword>
<comment type="similarity">
    <text evidence="1">Belongs to the ABC transporter superfamily.</text>
</comment>
<accession>S6A2B1</accession>
<dbReference type="PROSITE" id="PS00211">
    <property type="entry name" value="ABC_TRANSPORTER_1"/>
    <property type="match status" value="1"/>
</dbReference>
<dbReference type="Proteomes" id="UP000015620">
    <property type="component" value="Chromosome"/>
</dbReference>
<dbReference type="SUPFAM" id="SSF52540">
    <property type="entry name" value="P-loop containing nucleoside triphosphate hydrolases"/>
    <property type="match status" value="1"/>
</dbReference>
<dbReference type="FunFam" id="3.40.50.300:FF:000134">
    <property type="entry name" value="Iron-enterobactin ABC transporter ATP-binding protein"/>
    <property type="match status" value="1"/>
</dbReference>
<dbReference type="CDD" id="cd03235">
    <property type="entry name" value="ABC_Metallic_Cations"/>
    <property type="match status" value="1"/>
</dbReference>
<sequence>MRGLPYRLKNGALSLSKHSSRFGSNLRKDKTLAMIKNNKNSQSAADKDCPAVSVSDLTMAYREKPVLWDIDIRVPQGSMEAVIGPNGAGKSTLLKAIMGILPVASGEIRVFGKSFKSQRKRVAYIPQRSSVDWDFPTTVFDVVLMGSYGKLGWIKRPGKLEKEQTYSALEKVGMAEFASRQISELSGGQQQRIFLARALVQNAELYFMDEPFQGVDAATEQAIVRLLKELKQSGKTLLVVHHDLQTVKDYFDRVLLLNVHLIKEGAVEEVFTQDNLRITYGGRAAYSSEQICAV</sequence>
<keyword evidence="2" id="KW-0813">Transport</keyword>
<keyword evidence="7" id="KW-1185">Reference proteome</keyword>
<dbReference type="HOGENOM" id="CLU_000604_1_11_12"/>
<reference evidence="6 7" key="1">
    <citation type="journal article" date="2013" name="PLoS ONE">
        <title>Genome-Wide Relatedness of Treponema pedis, from Gingiva and Necrotic Skin Lesions of Pigs, with the Human Oral Pathogen Treponema denticola.</title>
        <authorList>
            <person name="Svartstrom O."/>
            <person name="Mushtaq M."/>
            <person name="Pringle M."/>
            <person name="Segerman B."/>
        </authorList>
    </citation>
    <scope>NUCLEOTIDE SEQUENCE [LARGE SCALE GENOMIC DNA]</scope>
    <source>
        <strain evidence="6">T A4</strain>
    </source>
</reference>
<evidence type="ECO:0000256" key="2">
    <source>
        <dbReference type="ARBA" id="ARBA00022448"/>
    </source>
</evidence>
<dbReference type="GO" id="GO:0016887">
    <property type="term" value="F:ATP hydrolysis activity"/>
    <property type="evidence" value="ECO:0007669"/>
    <property type="project" value="InterPro"/>
</dbReference>
<dbReference type="PROSITE" id="PS50893">
    <property type="entry name" value="ABC_TRANSPORTER_2"/>
    <property type="match status" value="1"/>
</dbReference>
<dbReference type="STRING" id="1291379.TPE_2756"/>
<dbReference type="InterPro" id="IPR003593">
    <property type="entry name" value="AAA+_ATPase"/>
</dbReference>
<protein>
    <submittedName>
        <fullName evidence="6">Zinc ABC transporter ATP-binding protein</fullName>
    </submittedName>
</protein>
<dbReference type="KEGG" id="tped:TPE_2756"/>